<name>A0A8K0K4H0_LADFU</name>
<feature type="region of interest" description="Disordered" evidence="1">
    <location>
        <begin position="239"/>
        <end position="260"/>
    </location>
</feature>
<dbReference type="PANTHER" id="PTHR31840:SF1">
    <property type="entry name" value="COILED-COIL DOMAIN-CONTAINING PROTEIN 97"/>
    <property type="match status" value="1"/>
</dbReference>
<reference evidence="3" key="2">
    <citation type="submission" date="2017-10" db="EMBL/GenBank/DDBJ databases">
        <title>Ladona fulva Genome sequencing and assembly.</title>
        <authorList>
            <person name="Murali S."/>
            <person name="Richards S."/>
            <person name="Bandaranaike D."/>
            <person name="Bellair M."/>
            <person name="Blankenburg K."/>
            <person name="Chao H."/>
            <person name="Dinh H."/>
            <person name="Doddapaneni H."/>
            <person name="Dugan-Rocha S."/>
            <person name="Elkadiri S."/>
            <person name="Gnanaolivu R."/>
            <person name="Hernandez B."/>
            <person name="Skinner E."/>
            <person name="Javaid M."/>
            <person name="Lee S."/>
            <person name="Li M."/>
            <person name="Ming W."/>
            <person name="Munidasa M."/>
            <person name="Muniz J."/>
            <person name="Nguyen L."/>
            <person name="Hughes D."/>
            <person name="Osuji N."/>
            <person name="Pu L.-L."/>
            <person name="Puazo M."/>
            <person name="Qu C."/>
            <person name="Quiroz J."/>
            <person name="Raj R."/>
            <person name="Weissenberger G."/>
            <person name="Xin Y."/>
            <person name="Zou X."/>
            <person name="Han Y."/>
            <person name="Worley K."/>
            <person name="Muzny D."/>
            <person name="Gibbs R."/>
        </authorList>
    </citation>
    <scope>NUCLEOTIDE SEQUENCE</scope>
    <source>
        <strain evidence="3">Sampled in the wild</strain>
    </source>
</reference>
<feature type="compositionally biased region" description="Acidic residues" evidence="1">
    <location>
        <begin position="240"/>
        <end position="259"/>
    </location>
</feature>
<sequence>METKFCDLTCDLQEDAEVRNDTACVNHPKVLSDCYKQSEESDSRDTPHEISLNELGKAICDDHVTSPEDRLEGELLNFLAGTNALFKSQQIGDPELTFAQKRSIAAELLRKSPSQFLSRFGTKIKPEHLKYFVPMRDDYEVDFYFRKLQRLHSKELNVVDIKNRRYEALQKLISESSYFSEEEMKSRNPLLYEQLIGQHLTSAERAEKARDYSKMTYVGYLLDRMDRDSMNDLMQKQKDEEDACLEEEETDDESGDEDDVKLNDKEKDVLRQEFISSMYRSFIEGKDKDFDYSSVDFNAEYDCHQDMDRDDEEKYFDSETPDSLMMESSHLIENNEEDELDAYMNKLNQ</sequence>
<accession>A0A8K0K4H0</accession>
<feature type="domain" description="CCD97-like C-terminal" evidence="2">
    <location>
        <begin position="163"/>
        <end position="319"/>
    </location>
</feature>
<dbReference type="Proteomes" id="UP000792457">
    <property type="component" value="Unassembled WGS sequence"/>
</dbReference>
<comment type="caution">
    <text evidence="3">The sequence shown here is derived from an EMBL/GenBank/DDBJ whole genome shotgun (WGS) entry which is preliminary data.</text>
</comment>
<dbReference type="AlphaFoldDB" id="A0A8K0K4H0"/>
<protein>
    <recommendedName>
        <fullName evidence="2">CCD97-like C-terminal domain-containing protein</fullName>
    </recommendedName>
</protein>
<evidence type="ECO:0000313" key="3">
    <source>
        <dbReference type="EMBL" id="KAG8228181.1"/>
    </source>
</evidence>
<evidence type="ECO:0000259" key="2">
    <source>
        <dbReference type="Pfam" id="PF09747"/>
    </source>
</evidence>
<evidence type="ECO:0000256" key="1">
    <source>
        <dbReference type="SAM" id="MobiDB-lite"/>
    </source>
</evidence>
<reference evidence="3" key="1">
    <citation type="submission" date="2013-04" db="EMBL/GenBank/DDBJ databases">
        <authorList>
            <person name="Qu J."/>
            <person name="Murali S.C."/>
            <person name="Bandaranaike D."/>
            <person name="Bellair M."/>
            <person name="Blankenburg K."/>
            <person name="Chao H."/>
            <person name="Dinh H."/>
            <person name="Doddapaneni H."/>
            <person name="Downs B."/>
            <person name="Dugan-Rocha S."/>
            <person name="Elkadiri S."/>
            <person name="Gnanaolivu R.D."/>
            <person name="Hernandez B."/>
            <person name="Javaid M."/>
            <person name="Jayaseelan J.C."/>
            <person name="Lee S."/>
            <person name="Li M."/>
            <person name="Ming W."/>
            <person name="Munidasa M."/>
            <person name="Muniz J."/>
            <person name="Nguyen L."/>
            <person name="Ongeri F."/>
            <person name="Osuji N."/>
            <person name="Pu L.-L."/>
            <person name="Puazo M."/>
            <person name="Qu C."/>
            <person name="Quiroz J."/>
            <person name="Raj R."/>
            <person name="Weissenberger G."/>
            <person name="Xin Y."/>
            <person name="Zou X."/>
            <person name="Han Y."/>
            <person name="Richards S."/>
            <person name="Worley K."/>
            <person name="Muzny D."/>
            <person name="Gibbs R."/>
        </authorList>
    </citation>
    <scope>NUCLEOTIDE SEQUENCE</scope>
    <source>
        <strain evidence="3">Sampled in the wild</strain>
    </source>
</reference>
<dbReference type="EMBL" id="KZ308361">
    <property type="protein sequence ID" value="KAG8228181.1"/>
    <property type="molecule type" value="Genomic_DNA"/>
</dbReference>
<dbReference type="OrthoDB" id="333176at2759"/>
<gene>
    <name evidence="3" type="ORF">J437_LFUL014416</name>
</gene>
<dbReference type="InterPro" id="IPR040233">
    <property type="entry name" value="CCD97-like_C"/>
</dbReference>
<dbReference type="Pfam" id="PF09747">
    <property type="entry name" value="CCD97-like_C"/>
    <property type="match status" value="1"/>
</dbReference>
<dbReference type="InterPro" id="IPR018613">
    <property type="entry name" value="Ccdc97-like"/>
</dbReference>
<keyword evidence="4" id="KW-1185">Reference proteome</keyword>
<evidence type="ECO:0000313" key="4">
    <source>
        <dbReference type="Proteomes" id="UP000792457"/>
    </source>
</evidence>
<dbReference type="PANTHER" id="PTHR31840">
    <property type="entry name" value="COILED-COIL DOMAIN-CONTAINING PROTEIN 97"/>
    <property type="match status" value="1"/>
</dbReference>
<proteinExistence type="predicted"/>
<organism evidence="3 4">
    <name type="scientific">Ladona fulva</name>
    <name type="common">Scarce chaser dragonfly</name>
    <name type="synonym">Libellula fulva</name>
    <dbReference type="NCBI Taxonomy" id="123851"/>
    <lineage>
        <taxon>Eukaryota</taxon>
        <taxon>Metazoa</taxon>
        <taxon>Ecdysozoa</taxon>
        <taxon>Arthropoda</taxon>
        <taxon>Hexapoda</taxon>
        <taxon>Insecta</taxon>
        <taxon>Pterygota</taxon>
        <taxon>Palaeoptera</taxon>
        <taxon>Odonata</taxon>
        <taxon>Epiprocta</taxon>
        <taxon>Anisoptera</taxon>
        <taxon>Libelluloidea</taxon>
        <taxon>Libellulidae</taxon>
        <taxon>Ladona</taxon>
    </lineage>
</organism>